<dbReference type="InterPro" id="IPR000055">
    <property type="entry name" value="Restrct_endonuc_typeI_TRD"/>
</dbReference>
<evidence type="ECO:0000256" key="1">
    <source>
        <dbReference type="ARBA" id="ARBA00010923"/>
    </source>
</evidence>
<feature type="domain" description="Type I restriction modification DNA specificity" evidence="4">
    <location>
        <begin position="19"/>
        <end position="187"/>
    </location>
</feature>
<dbReference type="Proteomes" id="UP000184510">
    <property type="component" value="Unassembled WGS sequence"/>
</dbReference>
<dbReference type="Gene3D" id="3.90.220.20">
    <property type="entry name" value="DNA methylase specificity domains"/>
    <property type="match status" value="2"/>
</dbReference>
<dbReference type="PANTHER" id="PTHR30408">
    <property type="entry name" value="TYPE-1 RESTRICTION ENZYME ECOKI SPECIFICITY PROTEIN"/>
    <property type="match status" value="1"/>
</dbReference>
<dbReference type="GO" id="GO:0003677">
    <property type="term" value="F:DNA binding"/>
    <property type="evidence" value="ECO:0007669"/>
    <property type="project" value="UniProtKB-KW"/>
</dbReference>
<dbReference type="InParanoid" id="A0A1M6GUY6"/>
<keyword evidence="2" id="KW-0680">Restriction system</keyword>
<name>A0A1M6GUY6_9BACT</name>
<dbReference type="OrthoDB" id="188561at2"/>
<protein>
    <submittedName>
        <fullName evidence="5">Type I restriction enzyme, S subunit</fullName>
    </submittedName>
</protein>
<dbReference type="RefSeq" id="WP_143158659.1">
    <property type="nucleotide sequence ID" value="NZ_FQYR01000003.1"/>
</dbReference>
<evidence type="ECO:0000259" key="4">
    <source>
        <dbReference type="Pfam" id="PF01420"/>
    </source>
</evidence>
<accession>A0A1M6GUY6</accession>
<dbReference type="Pfam" id="PF01420">
    <property type="entry name" value="Methylase_S"/>
    <property type="match status" value="1"/>
</dbReference>
<evidence type="ECO:0000313" key="6">
    <source>
        <dbReference type="Proteomes" id="UP000184510"/>
    </source>
</evidence>
<organism evidence="5 6">
    <name type="scientific">Rubritalea squalenifaciens DSM 18772</name>
    <dbReference type="NCBI Taxonomy" id="1123071"/>
    <lineage>
        <taxon>Bacteria</taxon>
        <taxon>Pseudomonadati</taxon>
        <taxon>Verrucomicrobiota</taxon>
        <taxon>Verrucomicrobiia</taxon>
        <taxon>Verrucomicrobiales</taxon>
        <taxon>Rubritaleaceae</taxon>
        <taxon>Rubritalea</taxon>
    </lineage>
</organism>
<keyword evidence="3" id="KW-0238">DNA-binding</keyword>
<dbReference type="Gene3D" id="1.10.287.1120">
    <property type="entry name" value="Bipartite methylase S protein"/>
    <property type="match status" value="1"/>
</dbReference>
<dbReference type="AlphaFoldDB" id="A0A1M6GUY6"/>
<dbReference type="CDD" id="cd17282">
    <property type="entry name" value="RMtype1_S_Eco16444ORF1681_TRD1-CR1_like"/>
    <property type="match status" value="1"/>
</dbReference>
<evidence type="ECO:0000313" key="5">
    <source>
        <dbReference type="EMBL" id="SHJ13771.1"/>
    </source>
</evidence>
<comment type="similarity">
    <text evidence="1">Belongs to the type-I restriction system S methylase family.</text>
</comment>
<dbReference type="SUPFAM" id="SSF116734">
    <property type="entry name" value="DNA methylase specificity domain"/>
    <property type="match status" value="2"/>
</dbReference>
<evidence type="ECO:0000256" key="2">
    <source>
        <dbReference type="ARBA" id="ARBA00022747"/>
    </source>
</evidence>
<keyword evidence="6" id="KW-1185">Reference proteome</keyword>
<dbReference type="GO" id="GO:0009307">
    <property type="term" value="P:DNA restriction-modification system"/>
    <property type="evidence" value="ECO:0007669"/>
    <property type="project" value="UniProtKB-KW"/>
</dbReference>
<sequence>MKVITLTEKLLTRHHNTLPAGWQSKKLGDVTSIKRGKFSHRPRNDPKFFGGETPFIQTGDIVSGNGKVTHHSQSLNDLGVSVSKVFPAGTIMMAIAANIGDCAILQYDCACTDSVVGITPRANHDANFFNYYLNDRKAVFRYIAPEGAQKNINVEFLDSLPIVTPPIPEQRKIAEILGTWDRAIETQDKLVKALTRRKQALAQQLLTGKTRLPEFEGKWQTIRINQALRRVFRPIDWSPTIELTLVSLRRRCGGVFLRPPLLGSEYKTKDLHEICAGDFLVSKRQVAHGALALVTPEHAGGHVSKEYAIFENQAPNLLHMPFFARLAQTPRLIHRARVASTGVHIEKLIFDPKVYLKEKIQIPKTVEEQQAIAKVLTAADQEITLQSQYLDQLRQQKRGLMQQLLTGKTRVTVS</sequence>
<dbReference type="InterPro" id="IPR044946">
    <property type="entry name" value="Restrct_endonuc_typeI_TRD_sf"/>
</dbReference>
<dbReference type="EMBL" id="FQYR01000003">
    <property type="protein sequence ID" value="SHJ13771.1"/>
    <property type="molecule type" value="Genomic_DNA"/>
</dbReference>
<dbReference type="InterPro" id="IPR052021">
    <property type="entry name" value="Type-I_RS_S_subunit"/>
</dbReference>
<dbReference type="STRING" id="1123071.SAMN02745181_1277"/>
<proteinExistence type="inferred from homology"/>
<gene>
    <name evidence="5" type="ORF">SAMN02745181_1277</name>
</gene>
<dbReference type="PANTHER" id="PTHR30408:SF12">
    <property type="entry name" value="TYPE I RESTRICTION ENZYME MJAVIII SPECIFICITY SUBUNIT"/>
    <property type="match status" value="1"/>
</dbReference>
<reference evidence="5 6" key="1">
    <citation type="submission" date="2016-11" db="EMBL/GenBank/DDBJ databases">
        <authorList>
            <person name="Jaros S."/>
            <person name="Januszkiewicz K."/>
            <person name="Wedrychowicz H."/>
        </authorList>
    </citation>
    <scope>NUCLEOTIDE SEQUENCE [LARGE SCALE GENOMIC DNA]</scope>
    <source>
        <strain evidence="5 6">DSM 18772</strain>
    </source>
</reference>
<evidence type="ECO:0000256" key="3">
    <source>
        <dbReference type="ARBA" id="ARBA00023125"/>
    </source>
</evidence>